<comment type="caution">
    <text evidence="1">The sequence shown here is derived from an EMBL/GenBank/DDBJ whole genome shotgun (WGS) entry which is preliminary data.</text>
</comment>
<sequence length="102" mass="11836">CDPCLFRPHVIGKLETFTRDSRIILDAVNLTWVLNPPGRQSTNLTEEQGVEASDRSLQEISMLTAYNLETWLLRGRTIQACFPKNELYQRLWKAFQYNGHLP</sequence>
<protein>
    <submittedName>
        <fullName evidence="1">Uncharacterized protein</fullName>
    </submittedName>
</protein>
<keyword evidence="2" id="KW-1185">Reference proteome</keyword>
<organism evidence="1 2">
    <name type="scientific">Lymnaea stagnalis</name>
    <name type="common">Great pond snail</name>
    <name type="synonym">Helix stagnalis</name>
    <dbReference type="NCBI Taxonomy" id="6523"/>
    <lineage>
        <taxon>Eukaryota</taxon>
        <taxon>Metazoa</taxon>
        <taxon>Spiralia</taxon>
        <taxon>Lophotrochozoa</taxon>
        <taxon>Mollusca</taxon>
        <taxon>Gastropoda</taxon>
        <taxon>Heterobranchia</taxon>
        <taxon>Euthyneura</taxon>
        <taxon>Panpulmonata</taxon>
        <taxon>Hygrophila</taxon>
        <taxon>Lymnaeoidea</taxon>
        <taxon>Lymnaeidae</taxon>
        <taxon>Lymnaea</taxon>
    </lineage>
</organism>
<evidence type="ECO:0000313" key="1">
    <source>
        <dbReference type="EMBL" id="CAL1543509.1"/>
    </source>
</evidence>
<name>A0AAV2IBV3_LYMST</name>
<feature type="non-terminal residue" evidence="1">
    <location>
        <position position="1"/>
    </location>
</feature>
<gene>
    <name evidence="1" type="ORF">GSLYS_00017043001</name>
</gene>
<reference evidence="1 2" key="1">
    <citation type="submission" date="2024-04" db="EMBL/GenBank/DDBJ databases">
        <authorList>
            <consortium name="Genoscope - CEA"/>
            <person name="William W."/>
        </authorList>
    </citation>
    <scope>NUCLEOTIDE SEQUENCE [LARGE SCALE GENOMIC DNA]</scope>
</reference>
<accession>A0AAV2IBV3</accession>
<feature type="non-terminal residue" evidence="1">
    <location>
        <position position="102"/>
    </location>
</feature>
<dbReference type="AlphaFoldDB" id="A0AAV2IBV3"/>
<dbReference type="Proteomes" id="UP001497497">
    <property type="component" value="Unassembled WGS sequence"/>
</dbReference>
<proteinExistence type="predicted"/>
<dbReference type="EMBL" id="CAXITT010000553">
    <property type="protein sequence ID" value="CAL1543509.1"/>
    <property type="molecule type" value="Genomic_DNA"/>
</dbReference>
<evidence type="ECO:0000313" key="2">
    <source>
        <dbReference type="Proteomes" id="UP001497497"/>
    </source>
</evidence>